<dbReference type="InterPro" id="IPR042044">
    <property type="entry name" value="EXOC6PINT-1/Sec15/Tip20_C_dom2"/>
</dbReference>
<organism evidence="1 2">
    <name type="scientific">Morella rubra</name>
    <name type="common">Chinese bayberry</name>
    <dbReference type="NCBI Taxonomy" id="262757"/>
    <lineage>
        <taxon>Eukaryota</taxon>
        <taxon>Viridiplantae</taxon>
        <taxon>Streptophyta</taxon>
        <taxon>Embryophyta</taxon>
        <taxon>Tracheophyta</taxon>
        <taxon>Spermatophyta</taxon>
        <taxon>Magnoliopsida</taxon>
        <taxon>eudicotyledons</taxon>
        <taxon>Gunneridae</taxon>
        <taxon>Pentapetalae</taxon>
        <taxon>rosids</taxon>
        <taxon>fabids</taxon>
        <taxon>Fagales</taxon>
        <taxon>Myricaceae</taxon>
        <taxon>Morella</taxon>
    </lineage>
</organism>
<dbReference type="Pfam" id="PF04437">
    <property type="entry name" value="RINT1_TIP1"/>
    <property type="match status" value="1"/>
</dbReference>
<sequence>MTLLSVTGKQQKMEAPVREAAPILLVLPEHSELSPPQLAFLDEHFRTREDLLVRAPHLVAALKKRSSDLDTDLRGLGRNFAKRVVSWISRSFAARTSIHNLNLKLENLCLRTSPNGIGLKMFGEELPQLAKQVRQIEDIRYYVETALRLEALIGNLEDSVFCVMNRHSGSMFTAKESGPKQENLLQALKAMNDIEEVSIHVVKFQPQWCNLLKSVDTRVAQILGVLRPQVLADHRALLASLGWPPKLLAPKIESIQIPGIPNPLVLMQGDKRKSYSDSFIALCALQHLQKRREDRLSNLPGRKEYGMQLWTINELVSPIATRVEYHFLKWADQPEFMFALVYKITVEFIAGVDDVLQPLIDRARLLSCSAEEAWVSAMIQMLSGFLAKRIFPHLAERYKEKHMKSEASTLWLNLIDLMIAFDKRMQSLLNLGTCLFPAESESFEGFSGRLSVLTVFCDRPDWLKIWAKIELRDACKKLKAELKDERAWKTDNQHGSALHMNTDTEQYLLSTREDHKAPFIAESALKIVRELIGRGQTMPATLSRFQFIRSAAVKFLWYFFEVLLLRFRRTELHPDNPNDNALIRLCGLINAARYLESKLQEWSDDVDIMEMRAAENDSNQYNKDGSSASGCFFGEEITNLSEFKHNWLLEIIAFILRVFEDLTWEYFQSKECFERKQAAFSPVNLSSTMDLIVSTSFVEALDVLKSQLDVLYSSLNSVDFLDLWRSVAEGLDHFISCSNLTSEIQFSDTGVNQFETDMQALLCIFQPFCARPQAFFPCIKETLELLKMDKDEVDKILRNRKFGT</sequence>
<dbReference type="PANTHER" id="PTHR13520:SF0">
    <property type="entry name" value="RAD50-INTERACTING PROTEIN 1"/>
    <property type="match status" value="1"/>
</dbReference>
<dbReference type="GO" id="GO:0006890">
    <property type="term" value="P:retrograde vesicle-mediated transport, Golgi to endoplasmic reticulum"/>
    <property type="evidence" value="ECO:0007669"/>
    <property type="project" value="InterPro"/>
</dbReference>
<dbReference type="Proteomes" id="UP000516437">
    <property type="component" value="Chromosome 1"/>
</dbReference>
<evidence type="ECO:0000313" key="2">
    <source>
        <dbReference type="Proteomes" id="UP000516437"/>
    </source>
</evidence>
<dbReference type="PROSITE" id="PS51386">
    <property type="entry name" value="RINT1_TIP20"/>
    <property type="match status" value="1"/>
</dbReference>
<proteinExistence type="predicted"/>
<dbReference type="InterPro" id="IPR007528">
    <property type="entry name" value="RINT1_Tip20"/>
</dbReference>
<dbReference type="PANTHER" id="PTHR13520">
    <property type="entry name" value="RAD50-INTERACTING PROTEIN 1 RINT-1"/>
    <property type="match status" value="1"/>
</dbReference>
<gene>
    <name evidence="1" type="ORF">CJ030_MR1G020863</name>
</gene>
<reference evidence="1 2" key="1">
    <citation type="journal article" date="2019" name="Plant Biotechnol. J.">
        <title>The red bayberry genome and genetic basis of sex determination.</title>
        <authorList>
            <person name="Jia H.M."/>
            <person name="Jia H.J."/>
            <person name="Cai Q.L."/>
            <person name="Wang Y."/>
            <person name="Zhao H.B."/>
            <person name="Yang W.F."/>
            <person name="Wang G.Y."/>
            <person name="Li Y.H."/>
            <person name="Zhan D.L."/>
            <person name="Shen Y.T."/>
            <person name="Niu Q.F."/>
            <person name="Chang L."/>
            <person name="Qiu J."/>
            <person name="Zhao L."/>
            <person name="Xie H.B."/>
            <person name="Fu W.Y."/>
            <person name="Jin J."/>
            <person name="Li X.W."/>
            <person name="Jiao Y."/>
            <person name="Zhou C.C."/>
            <person name="Tu T."/>
            <person name="Chai C.Y."/>
            <person name="Gao J.L."/>
            <person name="Fan L.J."/>
            <person name="van de Weg E."/>
            <person name="Wang J.Y."/>
            <person name="Gao Z.S."/>
        </authorList>
    </citation>
    <scope>NUCLEOTIDE SEQUENCE [LARGE SCALE GENOMIC DNA]</scope>
    <source>
        <tissue evidence="1">Leaves</tissue>
    </source>
</reference>
<dbReference type="Gene3D" id="1.20.58.670">
    <property type="entry name" value="Dsl1p vesicle tethering complex, Tip20p subunit, domain D"/>
    <property type="match status" value="1"/>
</dbReference>
<dbReference type="GO" id="GO:0070939">
    <property type="term" value="C:Dsl1/NZR complex"/>
    <property type="evidence" value="ECO:0007669"/>
    <property type="project" value="InterPro"/>
</dbReference>
<dbReference type="OrthoDB" id="2189254at2759"/>
<dbReference type="GO" id="GO:0060628">
    <property type="term" value="P:regulation of ER to Golgi vesicle-mediated transport"/>
    <property type="evidence" value="ECO:0007669"/>
    <property type="project" value="TreeGrafter"/>
</dbReference>
<dbReference type="GO" id="GO:0006888">
    <property type="term" value="P:endoplasmic reticulum to Golgi vesicle-mediated transport"/>
    <property type="evidence" value="ECO:0007669"/>
    <property type="project" value="InterPro"/>
</dbReference>
<evidence type="ECO:0000313" key="1">
    <source>
        <dbReference type="EMBL" id="KAB1227412.1"/>
    </source>
</evidence>
<comment type="caution">
    <text evidence="1">The sequence shown here is derived from an EMBL/GenBank/DDBJ whole genome shotgun (WGS) entry which is preliminary data.</text>
</comment>
<dbReference type="AlphaFoldDB" id="A0A6A1WQ55"/>
<accession>A0A6A1WQ55</accession>
<name>A0A6A1WQ55_9ROSI</name>
<dbReference type="EMBL" id="RXIC02000019">
    <property type="protein sequence ID" value="KAB1227412.1"/>
    <property type="molecule type" value="Genomic_DNA"/>
</dbReference>
<protein>
    <submittedName>
        <fullName evidence="1">RAD50-interacting protein 1</fullName>
    </submittedName>
</protein>
<keyword evidence="2" id="KW-1185">Reference proteome</keyword>